<dbReference type="AlphaFoldDB" id="A0A382DH17"/>
<keyword evidence="6" id="KW-0472">Membrane</keyword>
<evidence type="ECO:0000259" key="7">
    <source>
        <dbReference type="Pfam" id="PF00535"/>
    </source>
</evidence>
<dbReference type="InterPro" id="IPR029044">
    <property type="entry name" value="Nucleotide-diphossugar_trans"/>
</dbReference>
<dbReference type="SUPFAM" id="SSF53448">
    <property type="entry name" value="Nucleotide-diphospho-sugar transferases"/>
    <property type="match status" value="1"/>
</dbReference>
<protein>
    <recommendedName>
        <fullName evidence="7">Glycosyltransferase 2-like domain-containing protein</fullName>
    </recommendedName>
</protein>
<dbReference type="PANTHER" id="PTHR48090">
    <property type="entry name" value="UNDECAPRENYL-PHOSPHATE 4-DEOXY-4-FORMAMIDO-L-ARABINOSE TRANSFERASE-RELATED"/>
    <property type="match status" value="1"/>
</dbReference>
<organism evidence="8">
    <name type="scientific">marine metagenome</name>
    <dbReference type="NCBI Taxonomy" id="408172"/>
    <lineage>
        <taxon>unclassified sequences</taxon>
        <taxon>metagenomes</taxon>
        <taxon>ecological metagenomes</taxon>
    </lineage>
</organism>
<accession>A0A382DH17</accession>
<dbReference type="CDD" id="cd04187">
    <property type="entry name" value="DPM1_like_bac"/>
    <property type="match status" value="1"/>
</dbReference>
<dbReference type="GO" id="GO:0005886">
    <property type="term" value="C:plasma membrane"/>
    <property type="evidence" value="ECO:0007669"/>
    <property type="project" value="TreeGrafter"/>
</dbReference>
<evidence type="ECO:0000256" key="5">
    <source>
        <dbReference type="ARBA" id="ARBA00022989"/>
    </source>
</evidence>
<evidence type="ECO:0000256" key="1">
    <source>
        <dbReference type="ARBA" id="ARBA00004141"/>
    </source>
</evidence>
<gene>
    <name evidence="8" type="ORF">METZ01_LOCUS190644</name>
</gene>
<dbReference type="PANTHER" id="PTHR48090:SF1">
    <property type="entry name" value="PROPHAGE BACTOPRENOL GLUCOSYL TRANSFERASE HOMOLOG"/>
    <property type="match status" value="1"/>
</dbReference>
<reference evidence="8" key="1">
    <citation type="submission" date="2018-05" db="EMBL/GenBank/DDBJ databases">
        <authorList>
            <person name="Lanie J.A."/>
            <person name="Ng W.-L."/>
            <person name="Kazmierczak K.M."/>
            <person name="Andrzejewski T.M."/>
            <person name="Davidsen T.M."/>
            <person name="Wayne K.J."/>
            <person name="Tettelin H."/>
            <person name="Glass J.I."/>
            <person name="Rusch D."/>
            <person name="Podicherti R."/>
            <person name="Tsui H.-C.T."/>
            <person name="Winkler M.E."/>
        </authorList>
    </citation>
    <scope>NUCLEOTIDE SEQUENCE</scope>
</reference>
<feature type="non-terminal residue" evidence="8">
    <location>
        <position position="243"/>
    </location>
</feature>
<name>A0A382DH17_9ZZZZ</name>
<evidence type="ECO:0000256" key="4">
    <source>
        <dbReference type="ARBA" id="ARBA00022692"/>
    </source>
</evidence>
<dbReference type="Gene3D" id="3.90.550.10">
    <property type="entry name" value="Spore Coat Polysaccharide Biosynthesis Protein SpsA, Chain A"/>
    <property type="match status" value="1"/>
</dbReference>
<keyword evidence="2" id="KW-0328">Glycosyltransferase</keyword>
<dbReference type="EMBL" id="UINC01039385">
    <property type="protein sequence ID" value="SVB37790.1"/>
    <property type="molecule type" value="Genomic_DNA"/>
</dbReference>
<proteinExistence type="predicted"/>
<keyword evidence="3" id="KW-0808">Transferase</keyword>
<evidence type="ECO:0000256" key="3">
    <source>
        <dbReference type="ARBA" id="ARBA00022679"/>
    </source>
</evidence>
<sequence>MKNATEQGAVVSFICPVHNEEATIPIFLKRLRESIAHLKNRYDFELIFVDDGSTDGTIELIKEECNRDKMVQLITLSRNFGYHAAALSGLQHATGVAMMIIAVDCEDPPELIPRFLEGWSQGYGIVYGIRGRRPESRLAQLGRELFYQLIRRIADNAFVPYMGEFAVFTRGVRDVILANQSTFVFIRSEMAFAGFSRLAIPYKSQVRVGGKSHYNLWGMVKFAISNILTSSTFPLRLVVYVGS</sequence>
<keyword evidence="4" id="KW-0812">Transmembrane</keyword>
<evidence type="ECO:0000256" key="6">
    <source>
        <dbReference type="ARBA" id="ARBA00023136"/>
    </source>
</evidence>
<evidence type="ECO:0000313" key="8">
    <source>
        <dbReference type="EMBL" id="SVB37790.1"/>
    </source>
</evidence>
<evidence type="ECO:0000256" key="2">
    <source>
        <dbReference type="ARBA" id="ARBA00022676"/>
    </source>
</evidence>
<keyword evidence="5" id="KW-1133">Transmembrane helix</keyword>
<dbReference type="InterPro" id="IPR001173">
    <property type="entry name" value="Glyco_trans_2-like"/>
</dbReference>
<dbReference type="GO" id="GO:0016757">
    <property type="term" value="F:glycosyltransferase activity"/>
    <property type="evidence" value="ECO:0007669"/>
    <property type="project" value="UniProtKB-KW"/>
</dbReference>
<comment type="subcellular location">
    <subcellularLocation>
        <location evidence="1">Membrane</location>
        <topology evidence="1">Multi-pass membrane protein</topology>
    </subcellularLocation>
</comment>
<dbReference type="Pfam" id="PF00535">
    <property type="entry name" value="Glycos_transf_2"/>
    <property type="match status" value="1"/>
</dbReference>
<feature type="domain" description="Glycosyltransferase 2-like" evidence="7">
    <location>
        <begin position="12"/>
        <end position="167"/>
    </location>
</feature>
<dbReference type="InterPro" id="IPR050256">
    <property type="entry name" value="Glycosyltransferase_2"/>
</dbReference>